<comment type="caution">
    <text evidence="3">The sequence shown here is derived from an EMBL/GenBank/DDBJ whole genome shotgun (WGS) entry which is preliminary data.</text>
</comment>
<dbReference type="Gene3D" id="3.40.710.10">
    <property type="entry name" value="DD-peptidase/beta-lactamase superfamily"/>
    <property type="match status" value="1"/>
</dbReference>
<proteinExistence type="predicted"/>
<evidence type="ECO:0000256" key="1">
    <source>
        <dbReference type="SAM" id="MobiDB-lite"/>
    </source>
</evidence>
<dbReference type="SUPFAM" id="SSF56601">
    <property type="entry name" value="beta-lactamase/transpeptidase-like"/>
    <property type="match status" value="1"/>
</dbReference>
<evidence type="ECO:0000259" key="2">
    <source>
        <dbReference type="Pfam" id="PF00144"/>
    </source>
</evidence>
<dbReference type="Pfam" id="PF00144">
    <property type="entry name" value="Beta-lactamase"/>
    <property type="match status" value="1"/>
</dbReference>
<dbReference type="InterPro" id="IPR001466">
    <property type="entry name" value="Beta-lactam-related"/>
</dbReference>
<name>A0ABV3EWG0_9ACTN</name>
<keyword evidence="4" id="KW-1185">Reference proteome</keyword>
<feature type="domain" description="Beta-lactamase-related" evidence="2">
    <location>
        <begin position="39"/>
        <end position="353"/>
    </location>
</feature>
<dbReference type="GO" id="GO:0016787">
    <property type="term" value="F:hydrolase activity"/>
    <property type="evidence" value="ECO:0007669"/>
    <property type="project" value="UniProtKB-KW"/>
</dbReference>
<organism evidence="3 4">
    <name type="scientific">Streptomyces chilikensis</name>
    <dbReference type="NCBI Taxonomy" id="1194079"/>
    <lineage>
        <taxon>Bacteria</taxon>
        <taxon>Bacillati</taxon>
        <taxon>Actinomycetota</taxon>
        <taxon>Actinomycetes</taxon>
        <taxon>Kitasatosporales</taxon>
        <taxon>Streptomycetaceae</taxon>
        <taxon>Streptomyces</taxon>
    </lineage>
</organism>
<feature type="region of interest" description="Disordered" evidence="1">
    <location>
        <begin position="1"/>
        <end position="24"/>
    </location>
</feature>
<dbReference type="EMBL" id="JBEZNA010000073">
    <property type="protein sequence ID" value="MEU9580383.1"/>
    <property type="molecule type" value="Genomic_DNA"/>
</dbReference>
<dbReference type="InterPro" id="IPR012338">
    <property type="entry name" value="Beta-lactam/transpept-like"/>
</dbReference>
<reference evidence="3 4" key="1">
    <citation type="submission" date="2024-06" db="EMBL/GenBank/DDBJ databases">
        <title>The Natural Products Discovery Center: Release of the First 8490 Sequenced Strains for Exploring Actinobacteria Biosynthetic Diversity.</title>
        <authorList>
            <person name="Kalkreuter E."/>
            <person name="Kautsar S.A."/>
            <person name="Yang D."/>
            <person name="Bader C.D."/>
            <person name="Teijaro C.N."/>
            <person name="Fluegel L."/>
            <person name="Davis C.M."/>
            <person name="Simpson J.R."/>
            <person name="Lauterbach L."/>
            <person name="Steele A.D."/>
            <person name="Gui C."/>
            <person name="Meng S."/>
            <person name="Li G."/>
            <person name="Viehrig K."/>
            <person name="Ye F."/>
            <person name="Su P."/>
            <person name="Kiefer A.F."/>
            <person name="Nichols A."/>
            <person name="Cepeda A.J."/>
            <person name="Yan W."/>
            <person name="Fan B."/>
            <person name="Jiang Y."/>
            <person name="Adhikari A."/>
            <person name="Zheng C.-J."/>
            <person name="Schuster L."/>
            <person name="Cowan T.M."/>
            <person name="Smanski M.J."/>
            <person name="Chevrette M.G."/>
            <person name="De Carvalho L.P.S."/>
            <person name="Shen B."/>
        </authorList>
    </citation>
    <scope>NUCLEOTIDE SEQUENCE [LARGE SCALE GENOMIC DNA]</scope>
    <source>
        <strain evidence="3 4">NPDC048117</strain>
    </source>
</reference>
<dbReference type="InterPro" id="IPR050789">
    <property type="entry name" value="Diverse_Enzym_Activities"/>
</dbReference>
<sequence>MCVRLSGGHDSARRARELNEPPARGRLSETLRAYHSAAGSQPGVLAALRGEGWHWAGASGVADAVTGRELRPTAAVRVASVTKTFTAAAVLRLVERGELRLDEPVSALASEEVLGLLAEGAYEPTRMTVRHLLQHTAGLYDWGSDPDYDAEAFADPAHRWSRLEQVRWAVEHGRPLAPPGEEFHYSDTGYVILGEILERVTGRSLAAAYRGLLPLGELGLASIHLESLEPTPAAGAERAHQYVSGADLLAVDPSCDLWGGGGLVSTMPDLAGFVRALFRGEVFDRPATLAAMLAPVEARGAQGRGMGIRTLALGPGRWWGHCGCWGVVMAYEPDRDLAVATTVTRMPGNPDDRLSVGRELIRTVR</sequence>
<keyword evidence="3" id="KW-0378">Hydrolase</keyword>
<protein>
    <submittedName>
        <fullName evidence="3">Serine hydrolase domain-containing protein</fullName>
        <ecNumber evidence="3">3.1.1.103</ecNumber>
    </submittedName>
</protein>
<evidence type="ECO:0000313" key="3">
    <source>
        <dbReference type="EMBL" id="MEU9580383.1"/>
    </source>
</evidence>
<dbReference type="Proteomes" id="UP001551584">
    <property type="component" value="Unassembled WGS sequence"/>
</dbReference>
<evidence type="ECO:0000313" key="4">
    <source>
        <dbReference type="Proteomes" id="UP001551584"/>
    </source>
</evidence>
<dbReference type="PANTHER" id="PTHR43283">
    <property type="entry name" value="BETA-LACTAMASE-RELATED"/>
    <property type="match status" value="1"/>
</dbReference>
<dbReference type="RefSeq" id="WP_359276101.1">
    <property type="nucleotide sequence ID" value="NZ_JBEZNA010000073.1"/>
</dbReference>
<gene>
    <name evidence="3" type="ORF">AB0D95_24505</name>
</gene>
<feature type="compositionally biased region" description="Basic and acidic residues" evidence="1">
    <location>
        <begin position="10"/>
        <end position="19"/>
    </location>
</feature>
<accession>A0ABV3EWG0</accession>
<dbReference type="EC" id="3.1.1.103" evidence="3"/>